<reference evidence="2 3" key="1">
    <citation type="journal article" date="2019" name="Nat. Ecol. Evol.">
        <title>Megaphylogeny resolves global patterns of mushroom evolution.</title>
        <authorList>
            <person name="Varga T."/>
            <person name="Krizsan K."/>
            <person name="Foldi C."/>
            <person name="Dima B."/>
            <person name="Sanchez-Garcia M."/>
            <person name="Sanchez-Ramirez S."/>
            <person name="Szollosi G.J."/>
            <person name="Szarkandi J.G."/>
            <person name="Papp V."/>
            <person name="Albert L."/>
            <person name="Andreopoulos W."/>
            <person name="Angelini C."/>
            <person name="Antonin V."/>
            <person name="Barry K.W."/>
            <person name="Bougher N.L."/>
            <person name="Buchanan P."/>
            <person name="Buyck B."/>
            <person name="Bense V."/>
            <person name="Catcheside P."/>
            <person name="Chovatia M."/>
            <person name="Cooper J."/>
            <person name="Damon W."/>
            <person name="Desjardin D."/>
            <person name="Finy P."/>
            <person name="Geml J."/>
            <person name="Haridas S."/>
            <person name="Hughes K."/>
            <person name="Justo A."/>
            <person name="Karasinski D."/>
            <person name="Kautmanova I."/>
            <person name="Kiss B."/>
            <person name="Kocsube S."/>
            <person name="Kotiranta H."/>
            <person name="LaButti K.M."/>
            <person name="Lechner B.E."/>
            <person name="Liimatainen K."/>
            <person name="Lipzen A."/>
            <person name="Lukacs Z."/>
            <person name="Mihaltcheva S."/>
            <person name="Morgado L.N."/>
            <person name="Niskanen T."/>
            <person name="Noordeloos M.E."/>
            <person name="Ohm R.A."/>
            <person name="Ortiz-Santana B."/>
            <person name="Ovrebo C."/>
            <person name="Racz N."/>
            <person name="Riley R."/>
            <person name="Savchenko A."/>
            <person name="Shiryaev A."/>
            <person name="Soop K."/>
            <person name="Spirin V."/>
            <person name="Szebenyi C."/>
            <person name="Tomsovsky M."/>
            <person name="Tulloss R.E."/>
            <person name="Uehling J."/>
            <person name="Grigoriev I.V."/>
            <person name="Vagvolgyi C."/>
            <person name="Papp T."/>
            <person name="Martin F.M."/>
            <person name="Miettinen O."/>
            <person name="Hibbett D.S."/>
            <person name="Nagy L.G."/>
        </authorList>
    </citation>
    <scope>NUCLEOTIDE SEQUENCE [LARGE SCALE GENOMIC DNA]</scope>
    <source>
        <strain evidence="2 3">CBS 121175</strain>
    </source>
</reference>
<organism evidence="2 3">
    <name type="scientific">Coprinopsis marcescibilis</name>
    <name type="common">Agaric fungus</name>
    <name type="synonym">Psathyrella marcescibilis</name>
    <dbReference type="NCBI Taxonomy" id="230819"/>
    <lineage>
        <taxon>Eukaryota</taxon>
        <taxon>Fungi</taxon>
        <taxon>Dikarya</taxon>
        <taxon>Basidiomycota</taxon>
        <taxon>Agaricomycotina</taxon>
        <taxon>Agaricomycetes</taxon>
        <taxon>Agaricomycetidae</taxon>
        <taxon>Agaricales</taxon>
        <taxon>Agaricineae</taxon>
        <taxon>Psathyrellaceae</taxon>
        <taxon>Coprinopsis</taxon>
    </lineage>
</organism>
<evidence type="ECO:0000256" key="1">
    <source>
        <dbReference type="SAM" id="SignalP"/>
    </source>
</evidence>
<accession>A0A5C3KI69</accession>
<evidence type="ECO:0000313" key="3">
    <source>
        <dbReference type="Proteomes" id="UP000307440"/>
    </source>
</evidence>
<feature type="signal peptide" evidence="1">
    <location>
        <begin position="1"/>
        <end position="22"/>
    </location>
</feature>
<dbReference type="Proteomes" id="UP000307440">
    <property type="component" value="Unassembled WGS sequence"/>
</dbReference>
<dbReference type="AlphaFoldDB" id="A0A5C3KI69"/>
<keyword evidence="1" id="KW-0732">Signal</keyword>
<dbReference type="OrthoDB" id="2949332at2759"/>
<evidence type="ECO:0000313" key="2">
    <source>
        <dbReference type="EMBL" id="TFK19931.1"/>
    </source>
</evidence>
<gene>
    <name evidence="2" type="ORF">FA15DRAFT_697248</name>
</gene>
<keyword evidence="3" id="KW-1185">Reference proteome</keyword>
<name>A0A5C3KI69_COPMA</name>
<dbReference type="EMBL" id="ML210319">
    <property type="protein sequence ID" value="TFK19931.1"/>
    <property type="molecule type" value="Genomic_DNA"/>
</dbReference>
<proteinExistence type="predicted"/>
<protein>
    <submittedName>
        <fullName evidence="2">Uncharacterized protein</fullName>
    </submittedName>
</protein>
<sequence>MKYTNTTFFALVALLATGITNAADVPIYAGNDCDSSSWVQCGNLSCQTCCIGQGFSAKVTGSDYGLTTAFSQSTCGGDVYTVSHTEYCLRPSFIVTRSVLWRTLPGEIIDDDTGEIIPVPPSGNPVECVNEPREVDSFGYIDEETGEEVVYMIPDDRREAILAAVATGDNAAVKANAAGLSPVSY</sequence>
<feature type="chain" id="PRO_5023102819" evidence="1">
    <location>
        <begin position="23"/>
        <end position="185"/>
    </location>
</feature>